<keyword evidence="1" id="KW-1133">Transmembrane helix</keyword>
<dbReference type="AlphaFoldDB" id="A0AAN8VWD5"/>
<protein>
    <submittedName>
        <fullName evidence="2">Uncharacterized protein</fullName>
    </submittedName>
</protein>
<proteinExistence type="predicted"/>
<evidence type="ECO:0000313" key="3">
    <source>
        <dbReference type="Proteomes" id="UP001370490"/>
    </source>
</evidence>
<reference evidence="2 3" key="1">
    <citation type="submission" date="2023-12" db="EMBL/GenBank/DDBJ databases">
        <title>A high-quality genome assembly for Dillenia turbinata (Dilleniales).</title>
        <authorList>
            <person name="Chanderbali A."/>
        </authorList>
    </citation>
    <scope>NUCLEOTIDE SEQUENCE [LARGE SCALE GENOMIC DNA]</scope>
    <source>
        <strain evidence="2">LSX21</strain>
        <tissue evidence="2">Leaf</tissue>
    </source>
</reference>
<evidence type="ECO:0000313" key="2">
    <source>
        <dbReference type="EMBL" id="KAK6936982.1"/>
    </source>
</evidence>
<keyword evidence="1" id="KW-0472">Membrane</keyword>
<gene>
    <name evidence="2" type="ORF">RJ641_034012</name>
</gene>
<dbReference type="Proteomes" id="UP001370490">
    <property type="component" value="Unassembled WGS sequence"/>
</dbReference>
<name>A0AAN8VWD5_9MAGN</name>
<dbReference type="PANTHER" id="PTHR33401:SF19">
    <property type="entry name" value="(RAPE) HYPOTHETICAL PROTEIN"/>
    <property type="match status" value="1"/>
</dbReference>
<organism evidence="2 3">
    <name type="scientific">Dillenia turbinata</name>
    <dbReference type="NCBI Taxonomy" id="194707"/>
    <lineage>
        <taxon>Eukaryota</taxon>
        <taxon>Viridiplantae</taxon>
        <taxon>Streptophyta</taxon>
        <taxon>Embryophyta</taxon>
        <taxon>Tracheophyta</taxon>
        <taxon>Spermatophyta</taxon>
        <taxon>Magnoliopsida</taxon>
        <taxon>eudicotyledons</taxon>
        <taxon>Gunneridae</taxon>
        <taxon>Pentapetalae</taxon>
        <taxon>Dilleniales</taxon>
        <taxon>Dilleniaceae</taxon>
        <taxon>Dillenia</taxon>
    </lineage>
</organism>
<keyword evidence="1" id="KW-0812">Transmembrane</keyword>
<dbReference type="EMBL" id="JBAMMX010000007">
    <property type="protein sequence ID" value="KAK6936982.1"/>
    <property type="molecule type" value="Genomic_DNA"/>
</dbReference>
<comment type="caution">
    <text evidence="2">The sequence shown here is derived from an EMBL/GenBank/DDBJ whole genome shotgun (WGS) entry which is preliminary data.</text>
</comment>
<accession>A0AAN8VWD5</accession>
<sequence length="159" mass="18044">MRVFLCKIHCPSFICFCRPSPLIYKPSPLKLEDTPHPHASVVSSTVVSIPDAQEDHTVEVKPDNQNSCCVNVDETDTQQQQQHQSLNILKSSLKKKKGSQEPEKQQPKKVQWMDFLGKELVQVKEFESRAFIAAAADTFSIITVPLTVYLYSFSMVYLN</sequence>
<dbReference type="PANTHER" id="PTHR33401">
    <property type="entry name" value="LIGHT-HARVESTING COMPLEX-LIKE PROTEIN OHP2, CHLOROPLASTIC"/>
    <property type="match status" value="1"/>
</dbReference>
<feature type="transmembrane region" description="Helical" evidence="1">
    <location>
        <begin position="130"/>
        <end position="151"/>
    </location>
</feature>
<keyword evidence="3" id="KW-1185">Reference proteome</keyword>
<evidence type="ECO:0000256" key="1">
    <source>
        <dbReference type="SAM" id="Phobius"/>
    </source>
</evidence>